<evidence type="ECO:0000256" key="3">
    <source>
        <dbReference type="ARBA" id="ARBA00022705"/>
    </source>
</evidence>
<evidence type="ECO:0000256" key="1">
    <source>
        <dbReference type="ARBA" id="ARBA00004123"/>
    </source>
</evidence>
<dbReference type="GO" id="GO:0043625">
    <property type="term" value="C:delta DNA polymerase complex"/>
    <property type="evidence" value="ECO:0007669"/>
    <property type="project" value="InterPro"/>
</dbReference>
<keyword evidence="7" id="KW-1185">Reference proteome</keyword>
<keyword evidence="4" id="KW-0539">Nucleus</keyword>
<evidence type="ECO:0000256" key="5">
    <source>
        <dbReference type="SAM" id="MobiDB-lite"/>
    </source>
</evidence>
<organism evidence="6 7">
    <name type="scientific">Candidula unifasciata</name>
    <dbReference type="NCBI Taxonomy" id="100452"/>
    <lineage>
        <taxon>Eukaryota</taxon>
        <taxon>Metazoa</taxon>
        <taxon>Spiralia</taxon>
        <taxon>Lophotrochozoa</taxon>
        <taxon>Mollusca</taxon>
        <taxon>Gastropoda</taxon>
        <taxon>Heterobranchia</taxon>
        <taxon>Euthyneura</taxon>
        <taxon>Panpulmonata</taxon>
        <taxon>Eupulmonata</taxon>
        <taxon>Stylommatophora</taxon>
        <taxon>Helicina</taxon>
        <taxon>Helicoidea</taxon>
        <taxon>Geomitridae</taxon>
        <taxon>Candidula</taxon>
    </lineage>
</organism>
<comment type="subcellular location">
    <subcellularLocation>
        <location evidence="1">Nucleus</location>
    </subcellularLocation>
</comment>
<protein>
    <recommendedName>
        <fullName evidence="2">DNA polymerase delta subunit 3</fullName>
    </recommendedName>
</protein>
<name>A0A8S3Z7A0_9EUPU</name>
<feature type="region of interest" description="Disordered" evidence="5">
    <location>
        <begin position="412"/>
        <end position="459"/>
    </location>
</feature>
<dbReference type="InterPro" id="IPR019038">
    <property type="entry name" value="POLD3"/>
</dbReference>
<feature type="compositionally biased region" description="Polar residues" evidence="5">
    <location>
        <begin position="446"/>
        <end position="459"/>
    </location>
</feature>
<dbReference type="InterPro" id="IPR041913">
    <property type="entry name" value="POLD3_sf"/>
</dbReference>
<dbReference type="Proteomes" id="UP000678393">
    <property type="component" value="Unassembled WGS sequence"/>
</dbReference>
<reference evidence="6" key="1">
    <citation type="submission" date="2021-04" db="EMBL/GenBank/DDBJ databases">
        <authorList>
            <consortium name="Molecular Ecology Group"/>
        </authorList>
    </citation>
    <scope>NUCLEOTIDE SEQUENCE</scope>
</reference>
<evidence type="ECO:0000256" key="2">
    <source>
        <dbReference type="ARBA" id="ARBA00017589"/>
    </source>
</evidence>
<dbReference type="GO" id="GO:0006297">
    <property type="term" value="P:nucleotide-excision repair, DNA gap filling"/>
    <property type="evidence" value="ECO:0007669"/>
    <property type="project" value="TreeGrafter"/>
</dbReference>
<dbReference type="GO" id="GO:1904161">
    <property type="term" value="P:DNA synthesis involved in UV-damage excision repair"/>
    <property type="evidence" value="ECO:0007669"/>
    <property type="project" value="TreeGrafter"/>
</dbReference>
<feature type="region of interest" description="Disordered" evidence="5">
    <location>
        <begin position="153"/>
        <end position="195"/>
    </location>
</feature>
<dbReference type="AlphaFoldDB" id="A0A8S3Z7A0"/>
<evidence type="ECO:0000313" key="7">
    <source>
        <dbReference type="Proteomes" id="UP000678393"/>
    </source>
</evidence>
<evidence type="ECO:0000313" key="6">
    <source>
        <dbReference type="EMBL" id="CAG5124999.1"/>
    </source>
</evidence>
<comment type="caution">
    <text evidence="6">The sequence shown here is derived from an EMBL/GenBank/DDBJ whole genome shotgun (WGS) entry which is preliminary data.</text>
</comment>
<dbReference type="GO" id="GO:0003887">
    <property type="term" value="F:DNA-directed DNA polymerase activity"/>
    <property type="evidence" value="ECO:0007669"/>
    <property type="project" value="TreeGrafter"/>
</dbReference>
<gene>
    <name evidence="6" type="ORF">CUNI_LOCUS10557</name>
</gene>
<feature type="compositionally biased region" description="Basic and acidic residues" evidence="5">
    <location>
        <begin position="226"/>
        <end position="239"/>
    </location>
</feature>
<feature type="compositionally biased region" description="Acidic residues" evidence="5">
    <location>
        <begin position="298"/>
        <end position="310"/>
    </location>
</feature>
<sequence>MANGDELSLVQENIDEFVNDENKIITCKWLSLTLNLQINTAKRALYTFVERQRKGKDGNEINVTYFVAGLGKSKSGELELKCVVVPETELDVVKKALLAVTSCHIYSVQKAKLKDYTPLYQTDYDVIKQNLDQSSRLSSIRCDWVEQRVVRQPAAAVEKPSSVPKTEKNESPAAGVSTSSSLSSKTNNAKKAEPKSRIASMFAAVTATVGQKKGEDEVAKSAASKPSDKKTVNPTEKKGGVRSFFSTNAASKKSPSENGNSKQAVKTEEELVITAKVEESDEEPDRKRRRRIRTDLFDSSESEEEEEPVEDRESPVLFESENKDDDEEKDKSSNTVEVEECSKPSRILENVENTNSISNGGERKRKRAKKTVTKQYQDEEGFLVTKKEVVWESESDNSEPEEVVVVVEAEKTKPNTAAVKQSNKPINHKTEAKGRKTSKKVASPQKGKQQTLTSFFTKK</sequence>
<dbReference type="PANTHER" id="PTHR17598">
    <property type="entry name" value="DNA POLYMERASE DELTA SUBUNIT 3"/>
    <property type="match status" value="1"/>
</dbReference>
<keyword evidence="3" id="KW-0235">DNA replication</keyword>
<accession>A0A8S3Z7A0</accession>
<feature type="compositionally biased region" description="Low complexity" evidence="5">
    <location>
        <begin position="177"/>
        <end position="189"/>
    </location>
</feature>
<feature type="region of interest" description="Disordered" evidence="5">
    <location>
        <begin position="209"/>
        <end position="373"/>
    </location>
</feature>
<dbReference type="GO" id="GO:0006271">
    <property type="term" value="P:DNA strand elongation involved in DNA replication"/>
    <property type="evidence" value="ECO:0007669"/>
    <property type="project" value="TreeGrafter"/>
</dbReference>
<feature type="compositionally biased region" description="Polar residues" evidence="5">
    <location>
        <begin position="414"/>
        <end position="425"/>
    </location>
</feature>
<evidence type="ECO:0000256" key="4">
    <source>
        <dbReference type="ARBA" id="ARBA00023242"/>
    </source>
</evidence>
<dbReference type="OrthoDB" id="514823at2759"/>
<dbReference type="PANTHER" id="PTHR17598:SF13">
    <property type="entry name" value="DNA POLYMERASE DELTA SUBUNIT 3"/>
    <property type="match status" value="1"/>
</dbReference>
<dbReference type="FunFam" id="3.90.1030.20:FF:000002">
    <property type="entry name" value="DNA polymerase delta subunit"/>
    <property type="match status" value="1"/>
</dbReference>
<dbReference type="Gene3D" id="3.90.1030.20">
    <property type="entry name" value="DNA polymerase delta, p66 (Cdc27) subunit, wHTH domain"/>
    <property type="match status" value="1"/>
</dbReference>
<proteinExistence type="predicted"/>
<dbReference type="Pfam" id="PF09507">
    <property type="entry name" value="CDC27"/>
    <property type="match status" value="1"/>
</dbReference>
<feature type="compositionally biased region" description="Polar residues" evidence="5">
    <location>
        <begin position="244"/>
        <end position="264"/>
    </location>
</feature>
<dbReference type="EMBL" id="CAJHNH020001925">
    <property type="protein sequence ID" value="CAG5124999.1"/>
    <property type="molecule type" value="Genomic_DNA"/>
</dbReference>
<feature type="compositionally biased region" description="Basic residues" evidence="5">
    <location>
        <begin position="363"/>
        <end position="372"/>
    </location>
</feature>